<dbReference type="EMBL" id="CAADRP010001707">
    <property type="protein sequence ID" value="VFU49440.1"/>
    <property type="molecule type" value="Genomic_DNA"/>
</dbReference>
<sequence length="67" mass="7453">MLNISKLVPSLFKLHYCSLAISFFHLKEGCGNGAFYTCICSLGAVKRLELPGFVCLRYCGFRSRASN</sequence>
<organism evidence="1">
    <name type="scientific">Salix viminalis</name>
    <name type="common">Common osier</name>
    <name type="synonym">Basket willow</name>
    <dbReference type="NCBI Taxonomy" id="40686"/>
    <lineage>
        <taxon>Eukaryota</taxon>
        <taxon>Viridiplantae</taxon>
        <taxon>Streptophyta</taxon>
        <taxon>Embryophyta</taxon>
        <taxon>Tracheophyta</taxon>
        <taxon>Spermatophyta</taxon>
        <taxon>Magnoliopsida</taxon>
        <taxon>eudicotyledons</taxon>
        <taxon>Gunneridae</taxon>
        <taxon>Pentapetalae</taxon>
        <taxon>rosids</taxon>
        <taxon>fabids</taxon>
        <taxon>Malpighiales</taxon>
        <taxon>Salicaceae</taxon>
        <taxon>Saliceae</taxon>
        <taxon>Salix</taxon>
    </lineage>
</organism>
<name>A0A6N2MAF4_SALVM</name>
<evidence type="ECO:0000313" key="1">
    <source>
        <dbReference type="EMBL" id="VFU49440.1"/>
    </source>
</evidence>
<proteinExistence type="predicted"/>
<gene>
    <name evidence="1" type="ORF">SVIM_LOCUS325758</name>
</gene>
<reference evidence="1" key="1">
    <citation type="submission" date="2019-03" db="EMBL/GenBank/DDBJ databases">
        <authorList>
            <person name="Mank J."/>
            <person name="Almeida P."/>
        </authorList>
    </citation>
    <scope>NUCLEOTIDE SEQUENCE</scope>
    <source>
        <strain evidence="1">78183</strain>
    </source>
</reference>
<accession>A0A6N2MAF4</accession>
<dbReference type="AlphaFoldDB" id="A0A6N2MAF4"/>
<protein>
    <submittedName>
        <fullName evidence="1">Uncharacterized protein</fullName>
    </submittedName>
</protein>